<evidence type="ECO:0000313" key="4">
    <source>
        <dbReference type="RefSeq" id="XP_005191347.1"/>
    </source>
</evidence>
<reference evidence="2" key="1">
    <citation type="submission" date="2020-05" db="UniProtKB">
        <authorList>
            <consortium name="EnsemblMetazoa"/>
        </authorList>
    </citation>
    <scope>IDENTIFICATION</scope>
    <source>
        <strain evidence="2">Aabys</strain>
    </source>
</reference>
<feature type="domain" description="Cathepsin propeptide inhibitor" evidence="1">
    <location>
        <begin position="9"/>
        <end position="69"/>
    </location>
</feature>
<evidence type="ECO:0000313" key="2">
    <source>
        <dbReference type="EnsemblMetazoa" id="MDOA013176-PA"/>
    </source>
</evidence>
<evidence type="ECO:0000259" key="1">
    <source>
        <dbReference type="SMART" id="SM00848"/>
    </source>
</evidence>
<proteinExistence type="predicted"/>
<sequence>MNPLTDEEWEAYKLQFKKFYVDSAEDAMRRQLVAERKAFIDEHNRRYEAGLETFTYGLNSYTDVTEEEKRRRWYRPMVE</sequence>
<organism evidence="2">
    <name type="scientific">Musca domestica</name>
    <name type="common">House fly</name>
    <dbReference type="NCBI Taxonomy" id="7370"/>
    <lineage>
        <taxon>Eukaryota</taxon>
        <taxon>Metazoa</taxon>
        <taxon>Ecdysozoa</taxon>
        <taxon>Arthropoda</taxon>
        <taxon>Hexapoda</taxon>
        <taxon>Insecta</taxon>
        <taxon>Pterygota</taxon>
        <taxon>Neoptera</taxon>
        <taxon>Endopterygota</taxon>
        <taxon>Diptera</taxon>
        <taxon>Brachycera</taxon>
        <taxon>Muscomorpha</taxon>
        <taxon>Muscoidea</taxon>
        <taxon>Muscidae</taxon>
        <taxon>Musca</taxon>
    </lineage>
</organism>
<gene>
    <name evidence="2" type="primary">101890972</name>
    <name evidence="4" type="synonym">LOC101890972</name>
</gene>
<dbReference type="Gene3D" id="1.10.287.2250">
    <property type="match status" value="1"/>
</dbReference>
<dbReference type="SMART" id="SM00848">
    <property type="entry name" value="Inhibitor_I29"/>
    <property type="match status" value="1"/>
</dbReference>
<accession>A0A1I8NAA7</accession>
<dbReference type="SUPFAM" id="SSF54001">
    <property type="entry name" value="Cysteine proteinases"/>
    <property type="match status" value="1"/>
</dbReference>
<dbReference type="Proteomes" id="UP001652621">
    <property type="component" value="Unplaced"/>
</dbReference>
<dbReference type="eggNOG" id="KOG1543">
    <property type="taxonomic scope" value="Eukaryota"/>
</dbReference>
<evidence type="ECO:0000313" key="3">
    <source>
        <dbReference type="Proteomes" id="UP001652621"/>
    </source>
</evidence>
<dbReference type="OrthoDB" id="5855924at2759"/>
<dbReference type="InterPro" id="IPR038765">
    <property type="entry name" value="Papain-like_cys_pep_sf"/>
</dbReference>
<dbReference type="Pfam" id="PF08246">
    <property type="entry name" value="Inhibitor_I29"/>
    <property type="match status" value="1"/>
</dbReference>
<dbReference type="InterPro" id="IPR013201">
    <property type="entry name" value="Prot_inhib_I29"/>
</dbReference>
<dbReference type="EnsemblMetazoa" id="MDOA013176-RA">
    <property type="protein sequence ID" value="MDOA013176-PA"/>
    <property type="gene ID" value="MDOA013176"/>
</dbReference>
<dbReference type="AlphaFoldDB" id="A0A1I8NAA7"/>
<name>A0A1I8NAA7_MUSDO</name>
<dbReference type="GeneID" id="101890972"/>
<keyword evidence="3" id="KW-1185">Reference proteome</keyword>
<reference evidence="4" key="2">
    <citation type="submission" date="2025-04" db="UniProtKB">
        <authorList>
            <consortium name="RefSeq"/>
        </authorList>
    </citation>
    <scope>IDENTIFICATION</scope>
    <source>
        <strain evidence="4">Aabys</strain>
    </source>
</reference>
<dbReference type="RefSeq" id="XP_005191347.1">
    <property type="nucleotide sequence ID" value="XM_005191290.3"/>
</dbReference>
<dbReference type="VEuPathDB" id="VectorBase:MDOMA2_002057"/>
<protein>
    <submittedName>
        <fullName evidence="4">Crustapain-like</fullName>
    </submittedName>
</protein>
<dbReference type="KEGG" id="mde:101890972"/>
<dbReference type="VEuPathDB" id="VectorBase:MDOA013176"/>